<keyword evidence="2" id="KW-0732">Signal</keyword>
<dbReference type="PROSITE" id="PS51257">
    <property type="entry name" value="PROKAR_LIPOPROTEIN"/>
    <property type="match status" value="1"/>
</dbReference>
<organism evidence="3 4">
    <name type="scientific">Pseudomonas fluorescens</name>
    <dbReference type="NCBI Taxonomy" id="294"/>
    <lineage>
        <taxon>Bacteria</taxon>
        <taxon>Pseudomonadati</taxon>
        <taxon>Pseudomonadota</taxon>
        <taxon>Gammaproteobacteria</taxon>
        <taxon>Pseudomonadales</taxon>
        <taxon>Pseudomonadaceae</taxon>
        <taxon>Pseudomonas</taxon>
    </lineage>
</organism>
<dbReference type="EMBL" id="LS483372">
    <property type="protein sequence ID" value="SQF97248.1"/>
    <property type="molecule type" value="Genomic_DNA"/>
</dbReference>
<evidence type="ECO:0000313" key="4">
    <source>
        <dbReference type="Proteomes" id="UP000248640"/>
    </source>
</evidence>
<accession>A0A8B4IGB2</accession>
<reference evidence="3 4" key="1">
    <citation type="submission" date="2018-06" db="EMBL/GenBank/DDBJ databases">
        <authorList>
            <consortium name="Pathogen Informatics"/>
            <person name="Doyle S."/>
        </authorList>
    </citation>
    <scope>NUCLEOTIDE SEQUENCE [LARGE SCALE GENOMIC DNA]</scope>
    <source>
        <strain evidence="3 4">NCTC10038</strain>
    </source>
</reference>
<evidence type="ECO:0008006" key="5">
    <source>
        <dbReference type="Google" id="ProtNLM"/>
    </source>
</evidence>
<protein>
    <recommendedName>
        <fullName evidence="5">Lipoprotein</fullName>
    </recommendedName>
</protein>
<sequence length="310" mass="32994">MYRKLGIACMLVSGCSPLQQAPLMYTSKQTLGIDLTTPTAESPSLTFNLGFMNLDAVYIPLAVSKRPESTMHFGIEQIFATHGSGGTEAEVNAQPTPATDKVVVNNTQKAAEVKAATEELQRATQEEAKTTAQVNALPSNLQEYSATVQSAGVNTARIKPIAERLLANLNALKVPSAIIQKVETGKPLTSVDKEASLSKAQEQQWLAAADTSVAQAHYGQVYSDMQKDSMSVFSTFGTTFGHTTGDSGLSNRIGKVFSTGIAAQNLTRHLETSSLLEQCAKLLALAKNETQQGQVLTLCTAQSTKPAAVE</sequence>
<dbReference type="Proteomes" id="UP000248640">
    <property type="component" value="Chromosome 1"/>
</dbReference>
<dbReference type="AlphaFoldDB" id="A0A8B4IGB2"/>
<proteinExistence type="predicted"/>
<gene>
    <name evidence="3" type="ORF">NCTC10038_06091</name>
</gene>
<feature type="signal peptide" evidence="2">
    <location>
        <begin position="1"/>
        <end position="20"/>
    </location>
</feature>
<feature type="chain" id="PRO_5032893465" description="Lipoprotein" evidence="2">
    <location>
        <begin position="21"/>
        <end position="310"/>
    </location>
</feature>
<evidence type="ECO:0000313" key="3">
    <source>
        <dbReference type="EMBL" id="SQF97248.1"/>
    </source>
</evidence>
<evidence type="ECO:0000256" key="2">
    <source>
        <dbReference type="SAM" id="SignalP"/>
    </source>
</evidence>
<keyword evidence="1" id="KW-0175">Coiled coil</keyword>
<feature type="coiled-coil region" evidence="1">
    <location>
        <begin position="106"/>
        <end position="133"/>
    </location>
</feature>
<name>A0A8B4IGB2_PSEFL</name>
<evidence type="ECO:0000256" key="1">
    <source>
        <dbReference type="SAM" id="Coils"/>
    </source>
</evidence>